<protein>
    <recommendedName>
        <fullName evidence="4">Lipid A deacylase LpxR family protein</fullName>
    </recommendedName>
</protein>
<dbReference type="Pfam" id="PF09982">
    <property type="entry name" value="LpxR"/>
    <property type="match status" value="1"/>
</dbReference>
<dbReference type="OrthoDB" id="622552at2"/>
<dbReference type="InterPro" id="IPR018707">
    <property type="entry name" value="LpxR"/>
</dbReference>
<dbReference type="InterPro" id="IPR037107">
    <property type="entry name" value="Put_OMP_sf"/>
</dbReference>
<reference evidence="3" key="1">
    <citation type="journal article" date="2012" name="Stand. Genomic Sci.">
        <title>Genome sequence of the Antarctic rhodopsins-containing flavobacterium Gillisia limnaea type strain (R-8282(T)).</title>
        <authorList>
            <person name="Riedel T."/>
            <person name="Held B."/>
            <person name="Nolan M."/>
            <person name="Lucas S."/>
            <person name="Lapidus A."/>
            <person name="Tice H."/>
            <person name="Del Rio T.G."/>
            <person name="Cheng J.F."/>
            <person name="Han C."/>
            <person name="Tapia R."/>
            <person name="Goodwin L.A."/>
            <person name="Pitluck S."/>
            <person name="Liolios K."/>
            <person name="Mavromatis K."/>
            <person name="Pagani I."/>
            <person name="Ivanova N."/>
            <person name="Mikhailova N."/>
            <person name="Pati A."/>
            <person name="Chen A."/>
            <person name="Palaniappan K."/>
            <person name="Land M."/>
            <person name="Rohde M."/>
            <person name="Tindall B.J."/>
            <person name="Detter J.C."/>
            <person name="Goker M."/>
            <person name="Bristow J."/>
            <person name="Eisen J.A."/>
            <person name="Markowitz V."/>
            <person name="Hugenholtz P."/>
            <person name="Kyrpides N.C."/>
            <person name="Klenk H.P."/>
            <person name="Woyke T."/>
        </authorList>
    </citation>
    <scope>NUCLEOTIDE SEQUENCE [LARGE SCALE GENOMIC DNA]</scope>
    <source>
        <strain evidence="3">DSM 15749 / LMG 21470 / R-8282</strain>
    </source>
</reference>
<gene>
    <name evidence="2" type="ORF">Gilli_1912</name>
</gene>
<evidence type="ECO:0000313" key="2">
    <source>
        <dbReference type="EMBL" id="EHQ02553.1"/>
    </source>
</evidence>
<feature type="chain" id="PRO_5003560326" description="Lipid A deacylase LpxR family protein" evidence="1">
    <location>
        <begin position="21"/>
        <end position="320"/>
    </location>
</feature>
<name>H2BSK6_GILLR</name>
<dbReference type="HOGENOM" id="CLU_055418_0_0_10"/>
<dbReference type="EMBL" id="JH594606">
    <property type="protein sequence ID" value="EHQ02553.1"/>
    <property type="molecule type" value="Genomic_DNA"/>
</dbReference>
<dbReference type="eggNOG" id="COG3528">
    <property type="taxonomic scope" value="Bacteria"/>
</dbReference>
<dbReference type="STRING" id="865937.Gilli_1912"/>
<keyword evidence="3" id="KW-1185">Reference proteome</keyword>
<feature type="signal peptide" evidence="1">
    <location>
        <begin position="1"/>
        <end position="20"/>
    </location>
</feature>
<dbReference type="Gene3D" id="2.40.128.140">
    <property type="entry name" value="Outer membrane protein"/>
    <property type="match status" value="1"/>
</dbReference>
<sequence>MRYLTLLFLCLLSFPEMIYAQKIDNLASFRNLESESYFRFNYDNDYFAATDKNYTQGYSLEFVVPCLIKNPVNHLFFRAESSSNRYGIAVEHIGFTPRNIESPEIQEGDRPFAAAIMLKSFLISTNFEKRSRFTSSFSLGIIGPGAFGKEMQVGIHKATGNVIPEGWRNQIRNDVVLNYEVGYEKQLFRYRNFLSVQRNSNLQVGTLFTNASVGFNSVAGLINSPFSSEEKQRKFQLYLYAQPLVKIVGYDATLQGGLFSNASPYTIPAGEVERFVGQINYGVVFKINNLYLEYTRTTINREFETGNSANWGGIKLGFGI</sequence>
<evidence type="ECO:0000256" key="1">
    <source>
        <dbReference type="SAM" id="SignalP"/>
    </source>
</evidence>
<keyword evidence="1" id="KW-0732">Signal</keyword>
<evidence type="ECO:0008006" key="4">
    <source>
        <dbReference type="Google" id="ProtNLM"/>
    </source>
</evidence>
<dbReference type="RefSeq" id="WP_006988863.1">
    <property type="nucleotide sequence ID" value="NZ_JH594606.1"/>
</dbReference>
<dbReference type="Proteomes" id="UP000003844">
    <property type="component" value="Unassembled WGS sequence"/>
</dbReference>
<proteinExistence type="predicted"/>
<evidence type="ECO:0000313" key="3">
    <source>
        <dbReference type="Proteomes" id="UP000003844"/>
    </source>
</evidence>
<dbReference type="AlphaFoldDB" id="H2BSK6"/>
<organism evidence="2 3">
    <name type="scientific">Gillisia limnaea (strain DSM 15749 / LMG 21470 / R-8282)</name>
    <dbReference type="NCBI Taxonomy" id="865937"/>
    <lineage>
        <taxon>Bacteria</taxon>
        <taxon>Pseudomonadati</taxon>
        <taxon>Bacteroidota</taxon>
        <taxon>Flavobacteriia</taxon>
        <taxon>Flavobacteriales</taxon>
        <taxon>Flavobacteriaceae</taxon>
        <taxon>Gillisia</taxon>
    </lineage>
</organism>
<accession>H2BSK6</accession>